<dbReference type="EMBL" id="CM029049">
    <property type="protein sequence ID" value="KAG2572895.1"/>
    <property type="molecule type" value="Genomic_DNA"/>
</dbReference>
<keyword evidence="2" id="KW-1185">Reference proteome</keyword>
<comment type="caution">
    <text evidence="1">The sequence shown here is derived from an EMBL/GenBank/DDBJ whole genome shotgun (WGS) entry which is preliminary data.</text>
</comment>
<reference evidence="1" key="1">
    <citation type="submission" date="2020-05" db="EMBL/GenBank/DDBJ databases">
        <title>WGS assembly of Panicum virgatum.</title>
        <authorList>
            <person name="Lovell J.T."/>
            <person name="Jenkins J."/>
            <person name="Shu S."/>
            <person name="Juenger T.E."/>
            <person name="Schmutz J."/>
        </authorList>
    </citation>
    <scope>NUCLEOTIDE SEQUENCE</scope>
    <source>
        <strain evidence="1">AP13</strain>
    </source>
</reference>
<gene>
    <name evidence="1" type="ORF">PVAP13_7KG207655</name>
</gene>
<protein>
    <submittedName>
        <fullName evidence="1">Uncharacterized protein</fullName>
    </submittedName>
</protein>
<proteinExistence type="predicted"/>
<sequence length="67" mass="7267">MECRLAVRENAQAAVDDCSNKLAVDTDDKQFHAFIACRGCQALASSKSIPPLPPCSEHKYKSNLCIG</sequence>
<evidence type="ECO:0000313" key="2">
    <source>
        <dbReference type="Proteomes" id="UP000823388"/>
    </source>
</evidence>
<evidence type="ECO:0000313" key="1">
    <source>
        <dbReference type="EMBL" id="KAG2572895.1"/>
    </source>
</evidence>
<dbReference type="AlphaFoldDB" id="A0A8T0QHD0"/>
<dbReference type="Proteomes" id="UP000823388">
    <property type="component" value="Chromosome 7K"/>
</dbReference>
<name>A0A8T0QHD0_PANVG</name>
<accession>A0A8T0QHD0</accession>
<organism evidence="1 2">
    <name type="scientific">Panicum virgatum</name>
    <name type="common">Blackwell switchgrass</name>
    <dbReference type="NCBI Taxonomy" id="38727"/>
    <lineage>
        <taxon>Eukaryota</taxon>
        <taxon>Viridiplantae</taxon>
        <taxon>Streptophyta</taxon>
        <taxon>Embryophyta</taxon>
        <taxon>Tracheophyta</taxon>
        <taxon>Spermatophyta</taxon>
        <taxon>Magnoliopsida</taxon>
        <taxon>Liliopsida</taxon>
        <taxon>Poales</taxon>
        <taxon>Poaceae</taxon>
        <taxon>PACMAD clade</taxon>
        <taxon>Panicoideae</taxon>
        <taxon>Panicodae</taxon>
        <taxon>Paniceae</taxon>
        <taxon>Panicinae</taxon>
        <taxon>Panicum</taxon>
        <taxon>Panicum sect. Hiantes</taxon>
    </lineage>
</organism>